<proteinExistence type="predicted"/>
<organism evidence="2 3">
    <name type="scientific">Chionoecetes opilio</name>
    <name type="common">Atlantic snow crab</name>
    <name type="synonym">Cancer opilio</name>
    <dbReference type="NCBI Taxonomy" id="41210"/>
    <lineage>
        <taxon>Eukaryota</taxon>
        <taxon>Metazoa</taxon>
        <taxon>Ecdysozoa</taxon>
        <taxon>Arthropoda</taxon>
        <taxon>Crustacea</taxon>
        <taxon>Multicrustacea</taxon>
        <taxon>Malacostraca</taxon>
        <taxon>Eumalacostraca</taxon>
        <taxon>Eucarida</taxon>
        <taxon>Decapoda</taxon>
        <taxon>Pleocyemata</taxon>
        <taxon>Brachyura</taxon>
        <taxon>Eubrachyura</taxon>
        <taxon>Majoidea</taxon>
        <taxon>Majidae</taxon>
        <taxon>Chionoecetes</taxon>
    </lineage>
</organism>
<feature type="region of interest" description="Disordered" evidence="1">
    <location>
        <begin position="237"/>
        <end position="262"/>
    </location>
</feature>
<feature type="compositionally biased region" description="Acidic residues" evidence="1">
    <location>
        <begin position="1"/>
        <end position="11"/>
    </location>
</feature>
<name>A0A8J5D4I1_CHIOP</name>
<dbReference type="EMBL" id="JACEEZ010002042">
    <property type="protein sequence ID" value="KAG0728565.1"/>
    <property type="molecule type" value="Genomic_DNA"/>
</dbReference>
<feature type="compositionally biased region" description="Basic and acidic residues" evidence="1">
    <location>
        <begin position="245"/>
        <end position="260"/>
    </location>
</feature>
<gene>
    <name evidence="2" type="ORF">GWK47_032214</name>
</gene>
<reference evidence="2" key="1">
    <citation type="submission" date="2020-07" db="EMBL/GenBank/DDBJ databases">
        <title>The High-quality genome of the commercially important snow crab, Chionoecetes opilio.</title>
        <authorList>
            <person name="Jeong J.-H."/>
            <person name="Ryu S."/>
        </authorList>
    </citation>
    <scope>NUCLEOTIDE SEQUENCE</scope>
    <source>
        <strain evidence="2">MADBK_172401_WGS</strain>
        <tissue evidence="2">Digestive gland</tissue>
    </source>
</reference>
<feature type="region of interest" description="Disordered" evidence="1">
    <location>
        <begin position="88"/>
        <end position="118"/>
    </location>
</feature>
<feature type="region of interest" description="Disordered" evidence="1">
    <location>
        <begin position="1"/>
        <end position="32"/>
    </location>
</feature>
<sequence>MADTGIDEETEPSNQAGRILKFPPKGAHPSPKASLEEALQYPSHFPWSTLQKPCRGHTTHPTTQGILLPLALHTVENALEMVPPHGGDALLPHSPPTRTTTRSPLKEGLPRGTVASQQNSFQPGTYPHLFLQKPNSLASTHHALYQRLVGGVNVVMVPTVQTCILEATNPDRIYGKATHNSVTTRPYSSSSACPRKSHLILAALSCLTCVRAGSPLTLKSTKRGKWSEETLLYRMEHSPSLTSNRDVDNTHDQAPVREDTPGCMSEARWGKRPHVSHHHVAVSTHALKSL</sequence>
<dbReference type="Proteomes" id="UP000770661">
    <property type="component" value="Unassembled WGS sequence"/>
</dbReference>
<evidence type="ECO:0000313" key="2">
    <source>
        <dbReference type="EMBL" id="KAG0728565.1"/>
    </source>
</evidence>
<comment type="caution">
    <text evidence="2">The sequence shown here is derived from an EMBL/GenBank/DDBJ whole genome shotgun (WGS) entry which is preliminary data.</text>
</comment>
<accession>A0A8J5D4I1</accession>
<dbReference type="AlphaFoldDB" id="A0A8J5D4I1"/>
<protein>
    <submittedName>
        <fullName evidence="2">Uncharacterized protein</fullName>
    </submittedName>
</protein>
<keyword evidence="3" id="KW-1185">Reference proteome</keyword>
<evidence type="ECO:0000313" key="3">
    <source>
        <dbReference type="Proteomes" id="UP000770661"/>
    </source>
</evidence>
<evidence type="ECO:0000256" key="1">
    <source>
        <dbReference type="SAM" id="MobiDB-lite"/>
    </source>
</evidence>